<dbReference type="SUPFAM" id="SSF56112">
    <property type="entry name" value="Protein kinase-like (PK-like)"/>
    <property type="match status" value="1"/>
</dbReference>
<dbReference type="Proteomes" id="UP000291838">
    <property type="component" value="Unassembled WGS sequence"/>
</dbReference>
<keyword evidence="3" id="KW-0808">Transferase</keyword>
<dbReference type="EMBL" id="SDWS01000001">
    <property type="protein sequence ID" value="RYB96541.1"/>
    <property type="molecule type" value="Genomic_DNA"/>
</dbReference>
<comment type="caution">
    <text evidence="3">The sequence shown here is derived from an EMBL/GenBank/DDBJ whole genome shotgun (WGS) entry which is preliminary data.</text>
</comment>
<feature type="compositionally biased region" description="Basic and acidic residues" evidence="1">
    <location>
        <begin position="1"/>
        <end position="11"/>
    </location>
</feature>
<accession>A0A4Q2S465</accession>
<proteinExistence type="predicted"/>
<evidence type="ECO:0000313" key="3">
    <source>
        <dbReference type="EMBL" id="RYB96541.1"/>
    </source>
</evidence>
<reference evidence="3 4" key="1">
    <citation type="submission" date="2019-01" db="EMBL/GenBank/DDBJ databases">
        <title>Novel species of Nocardioides.</title>
        <authorList>
            <person name="Liu Q."/>
            <person name="Xin Y.-H."/>
        </authorList>
    </citation>
    <scope>NUCLEOTIDE SEQUENCE [LARGE SCALE GENOMIC DNA]</scope>
    <source>
        <strain evidence="3 4">HLT3-15</strain>
    </source>
</reference>
<dbReference type="InterPro" id="IPR011009">
    <property type="entry name" value="Kinase-like_dom_sf"/>
</dbReference>
<gene>
    <name evidence="3" type="ORF">EUA06_02945</name>
</gene>
<dbReference type="InterPro" id="IPR002575">
    <property type="entry name" value="Aminoglycoside_PTrfase"/>
</dbReference>
<evidence type="ECO:0000313" key="4">
    <source>
        <dbReference type="Proteomes" id="UP000291838"/>
    </source>
</evidence>
<evidence type="ECO:0000259" key="2">
    <source>
        <dbReference type="Pfam" id="PF01636"/>
    </source>
</evidence>
<name>A0A4Q2S465_9ACTN</name>
<organism evidence="3 4">
    <name type="scientific">Nocardioides glacieisoli</name>
    <dbReference type="NCBI Taxonomy" id="1168730"/>
    <lineage>
        <taxon>Bacteria</taxon>
        <taxon>Bacillati</taxon>
        <taxon>Actinomycetota</taxon>
        <taxon>Actinomycetes</taxon>
        <taxon>Propionibacteriales</taxon>
        <taxon>Nocardioidaceae</taxon>
        <taxon>Nocardioides</taxon>
    </lineage>
</organism>
<dbReference type="Gene3D" id="3.90.1200.10">
    <property type="match status" value="1"/>
</dbReference>
<dbReference type="GO" id="GO:0016740">
    <property type="term" value="F:transferase activity"/>
    <property type="evidence" value="ECO:0007669"/>
    <property type="project" value="UniProtKB-KW"/>
</dbReference>
<sequence length="313" mass="33814">MVGVADDRRDLVSGLDEQGGEEEGDLAVTAEDGDAHVCHGSRVQTSTHGLTIGEHEVRKEFVADHEAEAEREWAILTLLAEHAPGLAPRPVRRDDGRTPVIVMERLPGEPLAPRPLSASQVQALGASLRRLYDVPLAAVSDAGIGPRNGGAADPPAIIHARLADHHDLSDCQDPELVRTAREVAREWLGDPPLPEPRQTVLGIADLNPANVLWDGQLVRLVDFEDGGLTDPAYELADHVEHLGSRLHGVYDDRALTDAVGLDAEDRVRMAAYRPLWAAFWLAMLVPGSGSWHRNPPGTAEAQAAHFMALVGHH</sequence>
<dbReference type="OrthoDB" id="3383851at2"/>
<dbReference type="Pfam" id="PF01636">
    <property type="entry name" value="APH"/>
    <property type="match status" value="1"/>
</dbReference>
<dbReference type="AlphaFoldDB" id="A0A4Q2S465"/>
<protein>
    <submittedName>
        <fullName evidence="3">Aminoglycoside phosphotransferase family protein</fullName>
    </submittedName>
</protein>
<evidence type="ECO:0000256" key="1">
    <source>
        <dbReference type="SAM" id="MobiDB-lite"/>
    </source>
</evidence>
<feature type="region of interest" description="Disordered" evidence="1">
    <location>
        <begin position="1"/>
        <end position="23"/>
    </location>
</feature>
<feature type="domain" description="Aminoglycoside phosphotransferase" evidence="2">
    <location>
        <begin position="64"/>
        <end position="262"/>
    </location>
</feature>
<keyword evidence="4" id="KW-1185">Reference proteome</keyword>